<dbReference type="KEGG" id="hoh:Hoch_4532"/>
<gene>
    <name evidence="1" type="ordered locus">Hoch_4532</name>
</gene>
<evidence type="ECO:0000313" key="1">
    <source>
        <dbReference type="EMBL" id="ACY17025.1"/>
    </source>
</evidence>
<dbReference type="RefSeq" id="WP_012829623.1">
    <property type="nucleotide sequence ID" value="NC_013440.1"/>
</dbReference>
<evidence type="ECO:0008006" key="3">
    <source>
        <dbReference type="Google" id="ProtNLM"/>
    </source>
</evidence>
<dbReference type="Proteomes" id="UP000001880">
    <property type="component" value="Chromosome"/>
</dbReference>
<sequence length="132" mass="14802">MKPFLPIVLLLVSGCSGELYSSHTHSLRWFCQSPEGCEREAEVKALARVLLYTDTFTLYTDYGQFAVDFVQRVPSDELPRECDALYGLSLFGHELESSTLCSVGGDAYEMRISVPNRNPSSASEWLAEMRPL</sequence>
<name>D0LPY8_HALO1</name>
<protein>
    <recommendedName>
        <fullName evidence="3">Lipoprotein</fullName>
    </recommendedName>
</protein>
<dbReference type="AlphaFoldDB" id="D0LPY8"/>
<dbReference type="EMBL" id="CP001804">
    <property type="protein sequence ID" value="ACY17025.1"/>
    <property type="molecule type" value="Genomic_DNA"/>
</dbReference>
<dbReference type="PROSITE" id="PS51257">
    <property type="entry name" value="PROKAR_LIPOPROTEIN"/>
    <property type="match status" value="1"/>
</dbReference>
<accession>D0LPY8</accession>
<reference evidence="1 2" key="1">
    <citation type="journal article" date="2010" name="Stand. Genomic Sci.">
        <title>Complete genome sequence of Haliangium ochraceum type strain (SMP-2).</title>
        <authorList>
            <consortium name="US DOE Joint Genome Institute (JGI-PGF)"/>
            <person name="Ivanova N."/>
            <person name="Daum C."/>
            <person name="Lang E."/>
            <person name="Abt B."/>
            <person name="Kopitz M."/>
            <person name="Saunders E."/>
            <person name="Lapidus A."/>
            <person name="Lucas S."/>
            <person name="Glavina Del Rio T."/>
            <person name="Nolan M."/>
            <person name="Tice H."/>
            <person name="Copeland A."/>
            <person name="Cheng J.F."/>
            <person name="Chen F."/>
            <person name="Bruce D."/>
            <person name="Goodwin L."/>
            <person name="Pitluck S."/>
            <person name="Mavromatis K."/>
            <person name="Pati A."/>
            <person name="Mikhailova N."/>
            <person name="Chen A."/>
            <person name="Palaniappan K."/>
            <person name="Land M."/>
            <person name="Hauser L."/>
            <person name="Chang Y.J."/>
            <person name="Jeffries C.D."/>
            <person name="Detter J.C."/>
            <person name="Brettin T."/>
            <person name="Rohde M."/>
            <person name="Goker M."/>
            <person name="Bristow J."/>
            <person name="Markowitz V."/>
            <person name="Eisen J.A."/>
            <person name="Hugenholtz P."/>
            <person name="Kyrpides N.C."/>
            <person name="Klenk H.P."/>
        </authorList>
    </citation>
    <scope>NUCLEOTIDE SEQUENCE [LARGE SCALE GENOMIC DNA]</scope>
    <source>
        <strain evidence="2">DSM 14365 / CIP 107738 / JCM 11303 / AJ 13395 / SMP-2</strain>
    </source>
</reference>
<keyword evidence="2" id="KW-1185">Reference proteome</keyword>
<dbReference type="STRING" id="502025.Hoch_4532"/>
<dbReference type="HOGENOM" id="CLU_156493_0_0_7"/>
<proteinExistence type="predicted"/>
<evidence type="ECO:0000313" key="2">
    <source>
        <dbReference type="Proteomes" id="UP000001880"/>
    </source>
</evidence>
<organism evidence="1 2">
    <name type="scientific">Haliangium ochraceum (strain DSM 14365 / JCM 11303 / SMP-2)</name>
    <dbReference type="NCBI Taxonomy" id="502025"/>
    <lineage>
        <taxon>Bacteria</taxon>
        <taxon>Pseudomonadati</taxon>
        <taxon>Myxococcota</taxon>
        <taxon>Polyangia</taxon>
        <taxon>Haliangiales</taxon>
        <taxon>Kofleriaceae</taxon>
        <taxon>Haliangium</taxon>
    </lineage>
</organism>